<feature type="transmembrane region" description="Helical" evidence="11">
    <location>
        <begin position="420"/>
        <end position="439"/>
    </location>
</feature>
<feature type="transmembrane region" description="Helical" evidence="11">
    <location>
        <begin position="459"/>
        <end position="480"/>
    </location>
</feature>
<gene>
    <name evidence="12" type="ORF">P3T76_000151</name>
</gene>
<dbReference type="Proteomes" id="UP001259832">
    <property type="component" value="Unassembled WGS sequence"/>
</dbReference>
<feature type="transmembrane region" description="Helical" evidence="11">
    <location>
        <begin position="501"/>
        <end position="522"/>
    </location>
</feature>
<dbReference type="EMBL" id="JASMQC010000001">
    <property type="protein sequence ID" value="KAK1947861.1"/>
    <property type="molecule type" value="Genomic_DNA"/>
</dbReference>
<organism evidence="12 13">
    <name type="scientific">Phytophthora citrophthora</name>
    <dbReference type="NCBI Taxonomy" id="4793"/>
    <lineage>
        <taxon>Eukaryota</taxon>
        <taxon>Sar</taxon>
        <taxon>Stramenopiles</taxon>
        <taxon>Oomycota</taxon>
        <taxon>Peronosporomycetes</taxon>
        <taxon>Peronosporales</taxon>
        <taxon>Peronosporaceae</taxon>
        <taxon>Phytophthora</taxon>
    </lineage>
</organism>
<feature type="transmembrane region" description="Helical" evidence="11">
    <location>
        <begin position="82"/>
        <end position="104"/>
    </location>
</feature>
<keyword evidence="5 11" id="KW-0812">Transmembrane</keyword>
<feature type="transmembrane region" description="Helical" evidence="11">
    <location>
        <begin position="230"/>
        <end position="249"/>
    </location>
</feature>
<evidence type="ECO:0000256" key="6">
    <source>
        <dbReference type="ARBA" id="ARBA00022824"/>
    </source>
</evidence>
<feature type="transmembrane region" description="Helical" evidence="11">
    <location>
        <begin position="312"/>
        <end position="334"/>
    </location>
</feature>
<feature type="transmembrane region" description="Helical" evidence="11">
    <location>
        <begin position="948"/>
        <end position="968"/>
    </location>
</feature>
<evidence type="ECO:0000256" key="1">
    <source>
        <dbReference type="ARBA" id="ARBA00004477"/>
    </source>
</evidence>
<name>A0AAD9H0A8_9STRA</name>
<dbReference type="PANTHER" id="PTHR12317">
    <property type="entry name" value="DIACYLGLYCEROL O-ACYLTRANSFERASE"/>
    <property type="match status" value="1"/>
</dbReference>
<dbReference type="GO" id="GO:0008374">
    <property type="term" value="F:O-acyltransferase activity"/>
    <property type="evidence" value="ECO:0007669"/>
    <property type="project" value="InterPro"/>
</dbReference>
<proteinExistence type="inferred from homology"/>
<evidence type="ECO:0000256" key="5">
    <source>
        <dbReference type="ARBA" id="ARBA00022692"/>
    </source>
</evidence>
<feature type="transmembrane region" description="Helical" evidence="11">
    <location>
        <begin position="1110"/>
        <end position="1131"/>
    </location>
</feature>
<protein>
    <submittedName>
        <fullName evidence="12">Diacylglycerol O-acyltransferase 2</fullName>
    </submittedName>
</protein>
<dbReference type="CDD" id="cd07987">
    <property type="entry name" value="LPLAT_MGAT-like"/>
    <property type="match status" value="2"/>
</dbReference>
<keyword evidence="7 11" id="KW-1133">Transmembrane helix</keyword>
<keyword evidence="6" id="KW-0256">Endoplasmic reticulum</keyword>
<feature type="transmembrane region" description="Helical" evidence="11">
    <location>
        <begin position="1028"/>
        <end position="1047"/>
    </location>
</feature>
<feature type="transmembrane region" description="Helical" evidence="11">
    <location>
        <begin position="1067"/>
        <end position="1089"/>
    </location>
</feature>
<evidence type="ECO:0000256" key="2">
    <source>
        <dbReference type="ARBA" id="ARBA00005420"/>
    </source>
</evidence>
<feature type="transmembrane region" description="Helical" evidence="11">
    <location>
        <begin position="41"/>
        <end position="62"/>
    </location>
</feature>
<feature type="transmembrane region" description="Helical" evidence="11">
    <location>
        <begin position="1307"/>
        <end position="1328"/>
    </location>
</feature>
<keyword evidence="13" id="KW-1185">Reference proteome</keyword>
<comment type="subcellular location">
    <subcellularLocation>
        <location evidence="1">Endoplasmic reticulum membrane</location>
        <topology evidence="1">Multi-pass membrane protein</topology>
    </subcellularLocation>
</comment>
<feature type="transmembrane region" description="Helical" evidence="11">
    <location>
        <begin position="1280"/>
        <end position="1301"/>
    </location>
</feature>
<feature type="transmembrane region" description="Helical" evidence="11">
    <location>
        <begin position="269"/>
        <end position="291"/>
    </location>
</feature>
<keyword evidence="9 11" id="KW-0472">Membrane</keyword>
<comment type="similarity">
    <text evidence="2">Belongs to the diacylglycerol acyltransferase family.</text>
</comment>
<keyword evidence="8" id="KW-0443">Lipid metabolism</keyword>
<evidence type="ECO:0000313" key="13">
    <source>
        <dbReference type="Proteomes" id="UP001259832"/>
    </source>
</evidence>
<feature type="transmembrane region" description="Helical" evidence="11">
    <location>
        <begin position="988"/>
        <end position="1007"/>
    </location>
</feature>
<keyword evidence="10" id="KW-0012">Acyltransferase</keyword>
<evidence type="ECO:0000256" key="9">
    <source>
        <dbReference type="ARBA" id="ARBA00023136"/>
    </source>
</evidence>
<comment type="caution">
    <text evidence="12">The sequence shown here is derived from an EMBL/GenBank/DDBJ whole genome shotgun (WGS) entry which is preliminary data.</text>
</comment>
<dbReference type="PANTHER" id="PTHR12317:SF34">
    <property type="entry name" value="ACYLTRANSFERASE"/>
    <property type="match status" value="1"/>
</dbReference>
<reference evidence="12" key="1">
    <citation type="submission" date="2023-08" db="EMBL/GenBank/DDBJ databases">
        <title>Reference Genome Resource for the Citrus Pathogen Phytophthora citrophthora.</title>
        <authorList>
            <person name="Moller H."/>
            <person name="Coetzee B."/>
            <person name="Rose L.J."/>
            <person name="Van Niekerk J.M."/>
        </authorList>
    </citation>
    <scope>NUCLEOTIDE SEQUENCE</scope>
    <source>
        <strain evidence="12">STE-U-9442</strain>
    </source>
</reference>
<evidence type="ECO:0000256" key="4">
    <source>
        <dbReference type="ARBA" id="ARBA00022679"/>
    </source>
</evidence>
<feature type="transmembrane region" description="Helical" evidence="11">
    <location>
        <begin position="1203"/>
        <end position="1227"/>
    </location>
</feature>
<evidence type="ECO:0000256" key="10">
    <source>
        <dbReference type="ARBA" id="ARBA00023315"/>
    </source>
</evidence>
<evidence type="ECO:0000256" key="8">
    <source>
        <dbReference type="ARBA" id="ARBA00023098"/>
    </source>
</evidence>
<keyword evidence="4" id="KW-0808">Transferase</keyword>
<evidence type="ECO:0000313" key="12">
    <source>
        <dbReference type="EMBL" id="KAK1947861.1"/>
    </source>
</evidence>
<sequence length="1587" mass="178138">MQVPQLTRRKPKDLPRLIVEPEDEDEAFSAVPVEQMSARSIFLLTMAVTSFAAFTLFALSELTHHHPRFLLANVLQGDTHYAAQWILLLAVPATSAAAWFPISISRAPTGVLRIKSAVPPPTPDSPALSYSPTSSLLSKVARRYRRNHMFAIYQSVAWTLYGLFVALQLICFSSDHVRDLPFCRPGSRSVQAVAAFIAEVLIISSVLTLEKRRDRNRQRRKDRFVVQLNNFNNMLLLVGATLLAMASEYTRVFPHPSGSSGGYPMATGLGSLALFVTALFNTYGLGGVLSTKDGWNFYQPFMGGARFVMFQIVSWTCFGAGAALQVLYLLSLVVVELELFVGAMAVAGSLFVVAEIGMMMSLLVFRKTGQSPKCTSDIIHLTGVTESIEKDTTSVETIDELATATLHVPILSFHERMRDFADECLGVLVVGGLANIQWIPNTLVFVFFAATTNLSPTGVAFYGFMAAGVAFITVVSRSIATHLYLKDSKNGLLKEVNRYHVKYVLPQIITACLPAVITYRHYIYDMEAFVPVLLLTIFIYIYEFTYRGNPQQTGCRERASWVTGRSFLVDTVKRYFSGTIIRTAPLDPEKQYVLSFHPHGIMPISVMWLQFTAQWRELFPNFYAHILTASILHQIPLARDVLHFYGSREVTRTAFAHTLQQKESVLLVPGGQAEMLQQQSAKKEVRIYTHHKGFIRLAIEHGVPLVPVLSFKEGEMMDNVQAPMLQRWFVKKLAFPFPYFPYGRGMLPIPRKVDIPIVVGEPLEVPHIDHPTQDDIDKVHAKYFSTLQEMFHKHKDEVGCGDYKLPKQHKRSELPPIVTHDDDAAFTTSPVEQMNGRSVFLLTMAVTSFAAFTLFALSELTHHHPRFLLANVLQGDTHYAAQWILLLAVPATSAAAWFPISISRAPTGVLRIKSAVPPPTPDSPALSYSPTSSLLSKVARRYRRNHMFAIYQSVAWTLYGLFVALQLICFSSDHVRDLPFCRPGSRSVQAVAAFIAEVLIISSVLTLEKRRDRNRQRRKDRFVVQLNNFNNMLLLVGATLLAMASEYTRVFPHPSGSSGGYPMATGLGSLALFVTALFNTYGLGGVLSTKDGWNFYQPFMGGARFVMFQIVSWTCFGAGAALQVLYLLSLVVVELELFVGITATAGALFILAEIGMMMSLLVFRKSGQSCGYNAGEPKGSAMIVTTQEAVSFYERLHDFAEECLGVMTIGILANIYFIPNIFIFALFTISTDLSRYDVVYYGLMAWSVEGAMLMSRSIATHMYIRDSKNGLRKDVSRYHVKYVLPQIISSCLPAVATYRHYIYDMEAFIPVLILTTVAYSYEFTYRGYPAQTGCRARMSWIAGHSFLIETVKRYFSGNIIRMAPLDPNKQYVLSFHPHGITPTSVMWLQFNAQWRKLFPNFHAHILTASVMHELPLARDIIQFLGSREVTRQAFSYALQHNESVLLVPGGQAEMIEQRSGWKEVRVYTHHKGFIRLAIEHGVPLVPVLSFNEGEMLDNVQAPGLQRWFVKKLAVPFPFFPYGRAFLPIPRKVHIPIIVGEPLEVPHIEKPTQKDVDAVHSRYFAVLQEMFDKYKDEVGCGDYRLVFI</sequence>
<evidence type="ECO:0000256" key="7">
    <source>
        <dbReference type="ARBA" id="ARBA00022989"/>
    </source>
</evidence>
<accession>A0AAD9H0A8</accession>
<dbReference type="GO" id="GO:0006629">
    <property type="term" value="P:lipid metabolic process"/>
    <property type="evidence" value="ECO:0007669"/>
    <property type="project" value="UniProtKB-KW"/>
</dbReference>
<dbReference type="Pfam" id="PF03982">
    <property type="entry name" value="DAGAT"/>
    <property type="match status" value="2"/>
</dbReference>
<feature type="transmembrane region" description="Helical" evidence="11">
    <location>
        <begin position="1137"/>
        <end position="1163"/>
    </location>
</feature>
<feature type="transmembrane region" description="Helical" evidence="11">
    <location>
        <begin position="150"/>
        <end position="170"/>
    </location>
</feature>
<feature type="transmembrane region" description="Helical" evidence="11">
    <location>
        <begin position="1239"/>
        <end position="1259"/>
    </location>
</feature>
<dbReference type="InterPro" id="IPR007130">
    <property type="entry name" value="DAGAT"/>
</dbReference>
<keyword evidence="3" id="KW-0444">Lipid biosynthesis</keyword>
<feature type="transmembrane region" description="Helical" evidence="11">
    <location>
        <begin position="528"/>
        <end position="546"/>
    </location>
</feature>
<feature type="transmembrane region" description="Helical" evidence="11">
    <location>
        <begin position="880"/>
        <end position="902"/>
    </location>
</feature>
<feature type="transmembrane region" description="Helical" evidence="11">
    <location>
        <begin position="190"/>
        <end position="209"/>
    </location>
</feature>
<evidence type="ECO:0000256" key="11">
    <source>
        <dbReference type="SAM" id="Phobius"/>
    </source>
</evidence>
<feature type="transmembrane region" description="Helical" evidence="11">
    <location>
        <begin position="340"/>
        <end position="365"/>
    </location>
</feature>
<feature type="transmembrane region" description="Helical" evidence="11">
    <location>
        <begin position="839"/>
        <end position="860"/>
    </location>
</feature>
<evidence type="ECO:0000256" key="3">
    <source>
        <dbReference type="ARBA" id="ARBA00022516"/>
    </source>
</evidence>
<dbReference type="GO" id="GO:0005789">
    <property type="term" value="C:endoplasmic reticulum membrane"/>
    <property type="evidence" value="ECO:0007669"/>
    <property type="project" value="UniProtKB-SubCell"/>
</dbReference>